<dbReference type="PANTHER" id="PTHR30055:SF148">
    <property type="entry name" value="TETR-FAMILY TRANSCRIPTIONAL REGULATOR"/>
    <property type="match status" value="1"/>
</dbReference>
<protein>
    <submittedName>
        <fullName evidence="6">TetR-like C-terminal domain-containing protein</fullName>
    </submittedName>
</protein>
<dbReference type="Gene3D" id="1.10.357.10">
    <property type="entry name" value="Tetracycline Repressor, domain 2"/>
    <property type="match status" value="1"/>
</dbReference>
<comment type="caution">
    <text evidence="6">The sequence shown here is derived from an EMBL/GenBank/DDBJ whole genome shotgun (WGS) entry which is preliminary data.</text>
</comment>
<feature type="domain" description="HTH tetR-type" evidence="5">
    <location>
        <begin position="7"/>
        <end position="67"/>
    </location>
</feature>
<dbReference type="Pfam" id="PF00440">
    <property type="entry name" value="TetR_N"/>
    <property type="match status" value="1"/>
</dbReference>
<dbReference type="SUPFAM" id="SSF48498">
    <property type="entry name" value="Tetracyclin repressor-like, C-terminal domain"/>
    <property type="match status" value="1"/>
</dbReference>
<dbReference type="PANTHER" id="PTHR30055">
    <property type="entry name" value="HTH-TYPE TRANSCRIPTIONAL REGULATOR RUTR"/>
    <property type="match status" value="1"/>
</dbReference>
<evidence type="ECO:0000256" key="2">
    <source>
        <dbReference type="ARBA" id="ARBA00023125"/>
    </source>
</evidence>
<proteinExistence type="predicted"/>
<evidence type="ECO:0000256" key="4">
    <source>
        <dbReference type="PROSITE-ProRule" id="PRU00335"/>
    </source>
</evidence>
<reference evidence="7" key="1">
    <citation type="journal article" date="2019" name="Int. J. Syst. Evol. Microbiol.">
        <title>The Global Catalogue of Microorganisms (GCM) 10K type strain sequencing project: providing services to taxonomists for standard genome sequencing and annotation.</title>
        <authorList>
            <consortium name="The Broad Institute Genomics Platform"/>
            <consortium name="The Broad Institute Genome Sequencing Center for Infectious Disease"/>
            <person name="Wu L."/>
            <person name="Ma J."/>
        </authorList>
    </citation>
    <scope>NUCLEOTIDE SEQUENCE [LARGE SCALE GENOMIC DNA]</scope>
    <source>
        <strain evidence="7">IBRC-M 10908</strain>
    </source>
</reference>
<name>A0ABV8U176_9ACTN</name>
<evidence type="ECO:0000259" key="5">
    <source>
        <dbReference type="PROSITE" id="PS50977"/>
    </source>
</evidence>
<sequence length="251" mass="26737">MARPRDTRVDEAILKAVRELLAAKGYSALTTDTVAAAAGVGKAAIYRRHATKQEMVFAAVVHGTDLSAPEEAGSLREDIAAIVDDIMATLGNPAAAQVIPGLLADMHAVPGLRERFTELFLDRQREIITAALDRALARGEISRLPDTAFVHALLTGPVFASLYVLPQRPERLAADLTETVYRAVMGTVLGPKPGPKQTANGAEVGLRAAPNIVENKETPGLQPGVSKLSYYSSSKVMQIELMQNRSSVGVS</sequence>
<dbReference type="InterPro" id="IPR001647">
    <property type="entry name" value="HTH_TetR"/>
</dbReference>
<evidence type="ECO:0000256" key="1">
    <source>
        <dbReference type="ARBA" id="ARBA00023015"/>
    </source>
</evidence>
<dbReference type="Proteomes" id="UP001595823">
    <property type="component" value="Unassembled WGS sequence"/>
</dbReference>
<organism evidence="6 7">
    <name type="scientific">Salininema proteolyticum</name>
    <dbReference type="NCBI Taxonomy" id="1607685"/>
    <lineage>
        <taxon>Bacteria</taxon>
        <taxon>Bacillati</taxon>
        <taxon>Actinomycetota</taxon>
        <taxon>Actinomycetes</taxon>
        <taxon>Glycomycetales</taxon>
        <taxon>Glycomycetaceae</taxon>
        <taxon>Salininema</taxon>
    </lineage>
</organism>
<keyword evidence="1" id="KW-0805">Transcription regulation</keyword>
<dbReference type="SUPFAM" id="SSF46689">
    <property type="entry name" value="Homeodomain-like"/>
    <property type="match status" value="1"/>
</dbReference>
<gene>
    <name evidence="6" type="ORF">ACFPET_16810</name>
</gene>
<dbReference type="RefSeq" id="WP_380623235.1">
    <property type="nucleotide sequence ID" value="NZ_JBHSDK010000023.1"/>
</dbReference>
<accession>A0ABV8U176</accession>
<dbReference type="Pfam" id="PF16859">
    <property type="entry name" value="TetR_C_11"/>
    <property type="match status" value="1"/>
</dbReference>
<dbReference type="InterPro" id="IPR009057">
    <property type="entry name" value="Homeodomain-like_sf"/>
</dbReference>
<feature type="DNA-binding region" description="H-T-H motif" evidence="4">
    <location>
        <begin position="30"/>
        <end position="49"/>
    </location>
</feature>
<dbReference type="InterPro" id="IPR011075">
    <property type="entry name" value="TetR_C"/>
</dbReference>
<dbReference type="InterPro" id="IPR050109">
    <property type="entry name" value="HTH-type_TetR-like_transc_reg"/>
</dbReference>
<evidence type="ECO:0000256" key="3">
    <source>
        <dbReference type="ARBA" id="ARBA00023163"/>
    </source>
</evidence>
<dbReference type="EMBL" id="JBHSDK010000023">
    <property type="protein sequence ID" value="MFC4336864.1"/>
    <property type="molecule type" value="Genomic_DNA"/>
</dbReference>
<evidence type="ECO:0000313" key="6">
    <source>
        <dbReference type="EMBL" id="MFC4336864.1"/>
    </source>
</evidence>
<dbReference type="Gene3D" id="1.10.10.60">
    <property type="entry name" value="Homeodomain-like"/>
    <property type="match status" value="1"/>
</dbReference>
<dbReference type="PRINTS" id="PR00455">
    <property type="entry name" value="HTHTETR"/>
</dbReference>
<dbReference type="InterPro" id="IPR036271">
    <property type="entry name" value="Tet_transcr_reg_TetR-rel_C_sf"/>
</dbReference>
<keyword evidence="2 4" id="KW-0238">DNA-binding</keyword>
<keyword evidence="7" id="KW-1185">Reference proteome</keyword>
<evidence type="ECO:0000313" key="7">
    <source>
        <dbReference type="Proteomes" id="UP001595823"/>
    </source>
</evidence>
<keyword evidence="3" id="KW-0804">Transcription</keyword>
<dbReference type="PROSITE" id="PS50977">
    <property type="entry name" value="HTH_TETR_2"/>
    <property type="match status" value="1"/>
</dbReference>